<dbReference type="OrthoDB" id="2617878at2759"/>
<name>A0A9W7MIM3_HIBTR</name>
<dbReference type="Pfam" id="PF21230">
    <property type="entry name" value="Nakanori"/>
    <property type="match status" value="1"/>
</dbReference>
<dbReference type="Proteomes" id="UP001165190">
    <property type="component" value="Unassembled WGS sequence"/>
</dbReference>
<dbReference type="EMBL" id="BSYR01000035">
    <property type="protein sequence ID" value="GMJ01932.1"/>
    <property type="molecule type" value="Genomic_DNA"/>
</dbReference>
<comment type="caution">
    <text evidence="1">The sequence shown here is derived from an EMBL/GenBank/DDBJ whole genome shotgun (WGS) entry which is preliminary data.</text>
</comment>
<sequence length="154" mass="17688">MAYVFGNAITDAILHAMPEFQGKKITLQDKYRVSLRLKHVEDKDVMWGVFVHIGNQTSSNSLTRVVVYRGKNKDDEDRDWMQAWTNNTQDNKAYYEVHEVGHWKSVEDPLWSTVLTKMNKSNLMNIEDNDEGYSIVVIGNAPTSVFEAVLTHPI</sequence>
<dbReference type="InterPro" id="IPR049065">
    <property type="entry name" value="Nakanori"/>
</dbReference>
<dbReference type="InterPro" id="IPR053085">
    <property type="entry name" value="Jasmonate-induced_protein"/>
</dbReference>
<evidence type="ECO:0000313" key="1">
    <source>
        <dbReference type="EMBL" id="GMJ01932.1"/>
    </source>
</evidence>
<protein>
    <submittedName>
        <fullName evidence="1">Uncharacterized protein</fullName>
    </submittedName>
</protein>
<dbReference type="AlphaFoldDB" id="A0A9W7MIM3"/>
<dbReference type="PANTHER" id="PTHR36482:SF5">
    <property type="entry name" value="23 KDA JASMONATE-INDUCED PROTEIN-LIKE"/>
    <property type="match status" value="1"/>
</dbReference>
<accession>A0A9W7MIM3</accession>
<proteinExistence type="predicted"/>
<keyword evidence="2" id="KW-1185">Reference proteome</keyword>
<gene>
    <name evidence="1" type="ORF">HRI_003862400</name>
</gene>
<reference evidence="1" key="1">
    <citation type="submission" date="2023-05" db="EMBL/GenBank/DDBJ databases">
        <title>Genome and transcriptome analyses reveal genes involved in the formation of fine ridges on petal epidermal cells in Hibiscus trionum.</title>
        <authorList>
            <person name="Koshimizu S."/>
            <person name="Masuda S."/>
            <person name="Ishii T."/>
            <person name="Shirasu K."/>
            <person name="Hoshino A."/>
            <person name="Arita M."/>
        </authorList>
    </citation>
    <scope>NUCLEOTIDE SEQUENCE</scope>
    <source>
        <strain evidence="1">Hamamatsu line</strain>
    </source>
</reference>
<evidence type="ECO:0000313" key="2">
    <source>
        <dbReference type="Proteomes" id="UP001165190"/>
    </source>
</evidence>
<organism evidence="1 2">
    <name type="scientific">Hibiscus trionum</name>
    <name type="common">Flower of an hour</name>
    <dbReference type="NCBI Taxonomy" id="183268"/>
    <lineage>
        <taxon>Eukaryota</taxon>
        <taxon>Viridiplantae</taxon>
        <taxon>Streptophyta</taxon>
        <taxon>Embryophyta</taxon>
        <taxon>Tracheophyta</taxon>
        <taxon>Spermatophyta</taxon>
        <taxon>Magnoliopsida</taxon>
        <taxon>eudicotyledons</taxon>
        <taxon>Gunneridae</taxon>
        <taxon>Pentapetalae</taxon>
        <taxon>rosids</taxon>
        <taxon>malvids</taxon>
        <taxon>Malvales</taxon>
        <taxon>Malvaceae</taxon>
        <taxon>Malvoideae</taxon>
        <taxon>Hibiscus</taxon>
    </lineage>
</organism>
<dbReference type="PANTHER" id="PTHR36482">
    <property type="entry name" value="OSJNBA0024J22.15 PROTEIN"/>
    <property type="match status" value="1"/>
</dbReference>